<evidence type="ECO:0000256" key="1">
    <source>
        <dbReference type="ARBA" id="ARBA00004685"/>
    </source>
</evidence>
<protein>
    <submittedName>
        <fullName evidence="5">Uncharacterized protein</fullName>
    </submittedName>
</protein>
<reference evidence="6" key="2">
    <citation type="journal article" date="2013" name="PLoS Genet.">
        <title>Comparative genome structure, secondary metabolite, and effector coding capacity across Cochliobolus pathogens.</title>
        <authorList>
            <person name="Condon B.J."/>
            <person name="Leng Y."/>
            <person name="Wu D."/>
            <person name="Bushley K.E."/>
            <person name="Ohm R.A."/>
            <person name="Otillar R."/>
            <person name="Martin J."/>
            <person name="Schackwitz W."/>
            <person name="Grimwood J."/>
            <person name="MohdZainudin N."/>
            <person name="Xue C."/>
            <person name="Wang R."/>
            <person name="Manning V.A."/>
            <person name="Dhillon B."/>
            <person name="Tu Z.J."/>
            <person name="Steffenson B.J."/>
            <person name="Salamov A."/>
            <person name="Sun H."/>
            <person name="Lowry S."/>
            <person name="LaButti K."/>
            <person name="Han J."/>
            <person name="Copeland A."/>
            <person name="Lindquist E."/>
            <person name="Barry K."/>
            <person name="Schmutz J."/>
            <person name="Baker S.E."/>
            <person name="Ciuffetti L.M."/>
            <person name="Grigoriev I.V."/>
            <person name="Zhong S."/>
            <person name="Turgeon B.G."/>
        </authorList>
    </citation>
    <scope>NUCLEOTIDE SEQUENCE [LARGE SCALE GENOMIC DNA]</scope>
    <source>
        <strain evidence="6">C5 / ATCC 48332 / race O</strain>
    </source>
</reference>
<comment type="similarity">
    <text evidence="3">Belongs to the ustYa family.</text>
</comment>
<reference evidence="5 6" key="1">
    <citation type="journal article" date="2012" name="PLoS Pathog.">
        <title>Diverse lifestyles and strategies of plant pathogenesis encoded in the genomes of eighteen Dothideomycetes fungi.</title>
        <authorList>
            <person name="Ohm R.A."/>
            <person name="Feau N."/>
            <person name="Henrissat B."/>
            <person name="Schoch C.L."/>
            <person name="Horwitz B.A."/>
            <person name="Barry K.W."/>
            <person name="Condon B.J."/>
            <person name="Copeland A.C."/>
            <person name="Dhillon B."/>
            <person name="Glaser F."/>
            <person name="Hesse C.N."/>
            <person name="Kosti I."/>
            <person name="LaButti K."/>
            <person name="Lindquist E.A."/>
            <person name="Lucas S."/>
            <person name="Salamov A.A."/>
            <person name="Bradshaw R.E."/>
            <person name="Ciuffetti L."/>
            <person name="Hamelin R.C."/>
            <person name="Kema G.H.J."/>
            <person name="Lawrence C."/>
            <person name="Scott J.A."/>
            <person name="Spatafora J.W."/>
            <person name="Turgeon B.G."/>
            <person name="de Wit P.J.G.M."/>
            <person name="Zhong S."/>
            <person name="Goodwin S.B."/>
            <person name="Grigoriev I.V."/>
        </authorList>
    </citation>
    <scope>NUCLEOTIDE SEQUENCE [LARGE SCALE GENOMIC DNA]</scope>
    <source>
        <strain evidence="6">C5 / ATCC 48332 / race O</strain>
    </source>
</reference>
<evidence type="ECO:0000256" key="3">
    <source>
        <dbReference type="ARBA" id="ARBA00035112"/>
    </source>
</evidence>
<evidence type="ECO:0000313" key="5">
    <source>
        <dbReference type="EMBL" id="EMD84869.1"/>
    </source>
</evidence>
<keyword evidence="4" id="KW-1133">Transmembrane helix</keyword>
<organism evidence="5 6">
    <name type="scientific">Cochliobolus heterostrophus (strain C5 / ATCC 48332 / race O)</name>
    <name type="common">Southern corn leaf blight fungus</name>
    <name type="synonym">Bipolaris maydis</name>
    <dbReference type="NCBI Taxonomy" id="701091"/>
    <lineage>
        <taxon>Eukaryota</taxon>
        <taxon>Fungi</taxon>
        <taxon>Dikarya</taxon>
        <taxon>Ascomycota</taxon>
        <taxon>Pezizomycotina</taxon>
        <taxon>Dothideomycetes</taxon>
        <taxon>Pleosporomycetidae</taxon>
        <taxon>Pleosporales</taxon>
        <taxon>Pleosporineae</taxon>
        <taxon>Pleosporaceae</taxon>
        <taxon>Bipolaris</taxon>
    </lineage>
</organism>
<evidence type="ECO:0000256" key="2">
    <source>
        <dbReference type="ARBA" id="ARBA00023002"/>
    </source>
</evidence>
<dbReference type="GO" id="GO:0016491">
    <property type="term" value="F:oxidoreductase activity"/>
    <property type="evidence" value="ECO:0007669"/>
    <property type="project" value="UniProtKB-KW"/>
</dbReference>
<dbReference type="HOGENOM" id="CLU_042941_4_0_1"/>
<keyword evidence="4" id="KW-0812">Transmembrane</keyword>
<keyword evidence="6" id="KW-1185">Reference proteome</keyword>
<comment type="pathway">
    <text evidence="1">Mycotoxin biosynthesis.</text>
</comment>
<dbReference type="InterPro" id="IPR021765">
    <property type="entry name" value="UstYa-like"/>
</dbReference>
<dbReference type="AlphaFoldDB" id="M2TEC7"/>
<sequence>MDQPYARISRRASTPWWDFQSHRNPQRIFFSIFWMIGFFFAVAATLQSLLIWKISTKDRPVELLGELNGLFPAVGTRVIRFQENPQFNPLNTSDLEWKAVMPQGGGFVVATGGDQEALHLPPPIQSEGQTVYNVAVFHQLHCLHALAEEFNDMIATIHAGAARGTKIHQDRQEHIEHCLAYLKESLVCCGDTAFEGQSSKSELPSTSGFGSYHVCKNFDEIMSWSFSHRLNDMTGYGQSSRHKHT</sequence>
<gene>
    <name evidence="5" type="ORF">COCHEDRAFT_1208236</name>
</gene>
<keyword evidence="2" id="KW-0560">Oxidoreductase</keyword>
<proteinExistence type="inferred from homology"/>
<evidence type="ECO:0000256" key="4">
    <source>
        <dbReference type="SAM" id="Phobius"/>
    </source>
</evidence>
<dbReference type="Pfam" id="PF11807">
    <property type="entry name" value="UstYa"/>
    <property type="match status" value="1"/>
</dbReference>
<dbReference type="Proteomes" id="UP000016936">
    <property type="component" value="Unassembled WGS sequence"/>
</dbReference>
<name>M2TEC7_COCH5</name>
<dbReference type="EMBL" id="KB445601">
    <property type="protein sequence ID" value="EMD84869.1"/>
    <property type="molecule type" value="Genomic_DNA"/>
</dbReference>
<feature type="transmembrane region" description="Helical" evidence="4">
    <location>
        <begin position="28"/>
        <end position="52"/>
    </location>
</feature>
<dbReference type="PANTHER" id="PTHR33365:SF11">
    <property type="entry name" value="TAT PATHWAY SIGNAL SEQUENCE"/>
    <property type="match status" value="1"/>
</dbReference>
<dbReference type="PANTHER" id="PTHR33365">
    <property type="entry name" value="YALI0B05434P"/>
    <property type="match status" value="1"/>
</dbReference>
<accession>M2TEC7</accession>
<evidence type="ECO:0000313" key="6">
    <source>
        <dbReference type="Proteomes" id="UP000016936"/>
    </source>
</evidence>
<keyword evidence="4" id="KW-0472">Membrane</keyword>
<dbReference type="GO" id="GO:0043386">
    <property type="term" value="P:mycotoxin biosynthetic process"/>
    <property type="evidence" value="ECO:0007669"/>
    <property type="project" value="InterPro"/>
</dbReference>
<dbReference type="OMA" id="SYHVCKN"/>